<feature type="chain" id="PRO_5046473099" evidence="2">
    <location>
        <begin position="21"/>
        <end position="192"/>
    </location>
</feature>
<evidence type="ECO:0000313" key="4">
    <source>
        <dbReference type="Proteomes" id="UP001345963"/>
    </source>
</evidence>
<feature type="compositionally biased region" description="Basic and acidic residues" evidence="1">
    <location>
        <begin position="148"/>
        <end position="161"/>
    </location>
</feature>
<feature type="non-terminal residue" evidence="3">
    <location>
        <position position="192"/>
    </location>
</feature>
<organism evidence="3 4">
    <name type="scientific">Ataeniobius toweri</name>
    <dbReference type="NCBI Taxonomy" id="208326"/>
    <lineage>
        <taxon>Eukaryota</taxon>
        <taxon>Metazoa</taxon>
        <taxon>Chordata</taxon>
        <taxon>Craniata</taxon>
        <taxon>Vertebrata</taxon>
        <taxon>Euteleostomi</taxon>
        <taxon>Actinopterygii</taxon>
        <taxon>Neopterygii</taxon>
        <taxon>Teleostei</taxon>
        <taxon>Neoteleostei</taxon>
        <taxon>Acanthomorphata</taxon>
        <taxon>Ovalentaria</taxon>
        <taxon>Atherinomorphae</taxon>
        <taxon>Cyprinodontiformes</taxon>
        <taxon>Goodeidae</taxon>
        <taxon>Ataeniobius</taxon>
    </lineage>
</organism>
<evidence type="ECO:0000256" key="2">
    <source>
        <dbReference type="SAM" id="SignalP"/>
    </source>
</evidence>
<proteinExistence type="predicted"/>
<gene>
    <name evidence="3" type="ORF">ATANTOWER_025105</name>
</gene>
<evidence type="ECO:0000313" key="3">
    <source>
        <dbReference type="EMBL" id="MED6237447.1"/>
    </source>
</evidence>
<dbReference type="EMBL" id="JAHUTI010015601">
    <property type="protein sequence ID" value="MED6237447.1"/>
    <property type="molecule type" value="Genomic_DNA"/>
</dbReference>
<sequence length="192" mass="22182">MHETVISLIILIIFSVPTDLQKPHVSNEEEASAIQKLCNQGRSSSHDQEEAEPQWTEDKQMETDPPLFEEQGDPGPQWIKEEEEDLEPPMTEEENEKPTSSKAKEEQTEPDSLLIKEREEPEPPCIKKEEEEPESPLLEEREETESPWPKHEQLVPEHLSTRQDQNLHSSQEGEQLVQKRSIALMETSTLQE</sequence>
<feature type="signal peptide" evidence="2">
    <location>
        <begin position="1"/>
        <end position="20"/>
    </location>
</feature>
<feature type="compositionally biased region" description="Basic and acidic residues" evidence="1">
    <location>
        <begin position="114"/>
        <end position="130"/>
    </location>
</feature>
<keyword evidence="4" id="KW-1185">Reference proteome</keyword>
<name>A0ABU7AHB4_9TELE</name>
<accession>A0ABU7AHB4</accession>
<feature type="compositionally biased region" description="Polar residues" evidence="1">
    <location>
        <begin position="162"/>
        <end position="173"/>
    </location>
</feature>
<keyword evidence="2" id="KW-0732">Signal</keyword>
<dbReference type="Proteomes" id="UP001345963">
    <property type="component" value="Unassembled WGS sequence"/>
</dbReference>
<protein>
    <submittedName>
        <fullName evidence="3">Uncharacterized protein</fullName>
    </submittedName>
</protein>
<feature type="compositionally biased region" description="Acidic residues" evidence="1">
    <location>
        <begin position="81"/>
        <end position="95"/>
    </location>
</feature>
<comment type="caution">
    <text evidence="3">The sequence shown here is derived from an EMBL/GenBank/DDBJ whole genome shotgun (WGS) entry which is preliminary data.</text>
</comment>
<reference evidence="3 4" key="1">
    <citation type="submission" date="2021-07" db="EMBL/GenBank/DDBJ databases">
        <authorList>
            <person name="Palmer J.M."/>
        </authorList>
    </citation>
    <scope>NUCLEOTIDE SEQUENCE [LARGE SCALE GENOMIC DNA]</scope>
    <source>
        <strain evidence="3 4">AT_MEX2019</strain>
        <tissue evidence="3">Muscle</tissue>
    </source>
</reference>
<feature type="region of interest" description="Disordered" evidence="1">
    <location>
        <begin position="24"/>
        <end position="192"/>
    </location>
</feature>
<feature type="compositionally biased region" description="Basic and acidic residues" evidence="1">
    <location>
        <begin position="96"/>
        <end position="107"/>
    </location>
</feature>
<evidence type="ECO:0000256" key="1">
    <source>
        <dbReference type="SAM" id="MobiDB-lite"/>
    </source>
</evidence>